<feature type="binding site" evidence="7">
    <location>
        <begin position="191"/>
        <end position="198"/>
    </location>
    <ligand>
        <name>ATP</name>
        <dbReference type="ChEBI" id="CHEBI:30616"/>
    </ligand>
</feature>
<dbReference type="AlphaFoldDB" id="A0A179D4G8"/>
<dbReference type="EC" id="2.7.4.9" evidence="7"/>
<dbReference type="STRING" id="999894.TDIS_0883"/>
<sequence>MENKIKIPAHGRRKVLVHGLPGSGKTTLIERVAERLAGPKKGFVTREVREGGRRVGFKIYTLDGREAWLAKRGRGWPQVGKYKVFLETFEKLALSSLELDSSSGATPVFIVDEIGKMEIFSEAFRERMRKLLSGPEPLLASVGYGKVPFLEEILSLKEPIFCEITPDNRDFLVTRILVEFERPGRLIVFEGLDGSGKSTLAREVYQELKSRGIPAIFTQEPTRGEWGEKIREHLAKRTPLSPQAYAELFLRDRREHAEKILVPALLAGKIVICDRYYPSTLAYQGSEGLDVEELLRKNETVAPVPDLVVFIDVSEDLALERIKDRGEPHELYETRERLSAIKELYFEILPRFNYLRLSGDRPVSELCEEVLDALPYPNKD</sequence>
<dbReference type="Gene3D" id="3.40.50.300">
    <property type="entry name" value="P-loop containing nucleotide triphosphate hydrolases"/>
    <property type="match status" value="2"/>
</dbReference>
<dbReference type="OrthoDB" id="9774907at2"/>
<evidence type="ECO:0000256" key="3">
    <source>
        <dbReference type="ARBA" id="ARBA00022741"/>
    </source>
</evidence>
<dbReference type="PROSITE" id="PS01331">
    <property type="entry name" value="THYMIDYLATE_KINASE"/>
    <property type="match status" value="1"/>
</dbReference>
<keyword evidence="6 7" id="KW-0067">ATP-binding</keyword>
<dbReference type="GO" id="GO:0006235">
    <property type="term" value="P:dTTP biosynthetic process"/>
    <property type="evidence" value="ECO:0007669"/>
    <property type="project" value="UniProtKB-UniRule"/>
</dbReference>
<dbReference type="GO" id="GO:0017111">
    <property type="term" value="F:ribonucleoside triphosphate phosphatase activity"/>
    <property type="evidence" value="ECO:0007669"/>
    <property type="project" value="InterPro"/>
</dbReference>
<dbReference type="InterPro" id="IPR039430">
    <property type="entry name" value="Thymidylate_kin-like_dom"/>
</dbReference>
<keyword evidence="2 7" id="KW-0545">Nucleotide biosynthesis</keyword>
<proteinExistence type="inferred from homology"/>
<comment type="similarity">
    <text evidence="7">Belongs to the thymidylate kinase family.</text>
</comment>
<dbReference type="GO" id="GO:0006233">
    <property type="term" value="P:dTDP biosynthetic process"/>
    <property type="evidence" value="ECO:0007669"/>
    <property type="project" value="InterPro"/>
</dbReference>
<dbReference type="SMART" id="SM00382">
    <property type="entry name" value="AAA"/>
    <property type="match status" value="2"/>
</dbReference>
<evidence type="ECO:0000313" key="10">
    <source>
        <dbReference type="Proteomes" id="UP000078390"/>
    </source>
</evidence>
<reference evidence="9 10" key="1">
    <citation type="submission" date="2016-04" db="EMBL/GenBank/DDBJ databases">
        <title>Genome analysis of Thermosulfurimonas dismutans, the first thermophilic sulfur-disproportionating bacterium of the phylum Thermodesulfobacteria.</title>
        <authorList>
            <person name="Mardanov A.V."/>
            <person name="Beletsky A.V."/>
            <person name="Kadnikov V.V."/>
            <person name="Slobodkin A.I."/>
            <person name="Ravin N.V."/>
        </authorList>
    </citation>
    <scope>NUCLEOTIDE SEQUENCE [LARGE SCALE GENOMIC DNA]</scope>
    <source>
        <strain evidence="9 10">S95</strain>
    </source>
</reference>
<dbReference type="GO" id="GO:0004798">
    <property type="term" value="F:dTMP kinase activity"/>
    <property type="evidence" value="ECO:0007669"/>
    <property type="project" value="UniProtKB-UniRule"/>
</dbReference>
<keyword evidence="3 7" id="KW-0547">Nucleotide-binding</keyword>
<dbReference type="SUPFAM" id="SSF52540">
    <property type="entry name" value="P-loop containing nucleoside triphosphate hydrolases"/>
    <property type="match status" value="2"/>
</dbReference>
<evidence type="ECO:0000256" key="1">
    <source>
        <dbReference type="ARBA" id="ARBA00022679"/>
    </source>
</evidence>
<dbReference type="NCBIfam" id="TIGR00041">
    <property type="entry name" value="DTMP_kinase"/>
    <property type="match status" value="1"/>
</dbReference>
<name>A0A179D4G8_9BACT</name>
<dbReference type="InterPro" id="IPR018094">
    <property type="entry name" value="Thymidylate_kinase"/>
</dbReference>
<protein>
    <recommendedName>
        <fullName evidence="7">Thymidylate kinase</fullName>
        <ecNumber evidence="7">2.7.4.9</ecNumber>
    </recommendedName>
    <alternativeName>
        <fullName evidence="7">dTMP kinase</fullName>
    </alternativeName>
</protein>
<dbReference type="Proteomes" id="UP000078390">
    <property type="component" value="Unassembled WGS sequence"/>
</dbReference>
<evidence type="ECO:0000256" key="7">
    <source>
        <dbReference type="HAMAP-Rule" id="MF_00165"/>
    </source>
</evidence>
<evidence type="ECO:0000259" key="8">
    <source>
        <dbReference type="SMART" id="SM00382"/>
    </source>
</evidence>
<comment type="function">
    <text evidence="7">Phosphorylation of dTMP to form dTDP in both de novo and salvage pathways of dTTP synthesis.</text>
</comment>
<dbReference type="HAMAP" id="MF_00165">
    <property type="entry name" value="Thymidylate_kinase"/>
    <property type="match status" value="1"/>
</dbReference>
<feature type="domain" description="AAA+ ATPase" evidence="8">
    <location>
        <begin position="183"/>
        <end position="333"/>
    </location>
</feature>
<keyword evidence="10" id="KW-1185">Reference proteome</keyword>
<accession>A0A179D4G8</accession>
<dbReference type="PANTHER" id="PTHR43146">
    <property type="entry name" value="CANCER-RELATED NUCLEOSIDE-TRIPHOSPHATASE"/>
    <property type="match status" value="1"/>
</dbReference>
<keyword evidence="1 7" id="KW-0808">Transferase</keyword>
<evidence type="ECO:0000313" key="9">
    <source>
        <dbReference type="EMBL" id="OAQ20957.1"/>
    </source>
</evidence>
<dbReference type="InterPro" id="IPR003593">
    <property type="entry name" value="AAA+_ATPase"/>
</dbReference>
<dbReference type="Pfam" id="PF02223">
    <property type="entry name" value="Thymidylate_kin"/>
    <property type="match status" value="1"/>
</dbReference>
<evidence type="ECO:0000256" key="2">
    <source>
        <dbReference type="ARBA" id="ARBA00022727"/>
    </source>
</evidence>
<dbReference type="GO" id="GO:0005524">
    <property type="term" value="F:ATP binding"/>
    <property type="evidence" value="ECO:0007669"/>
    <property type="project" value="UniProtKB-UniRule"/>
</dbReference>
<evidence type="ECO:0000256" key="4">
    <source>
        <dbReference type="ARBA" id="ARBA00022777"/>
    </source>
</evidence>
<dbReference type="RefSeq" id="WP_084270957.1">
    <property type="nucleotide sequence ID" value="NZ_LWLG01000004.1"/>
</dbReference>
<dbReference type="Pfam" id="PF03266">
    <property type="entry name" value="NTPase_1"/>
    <property type="match status" value="1"/>
</dbReference>
<gene>
    <name evidence="7" type="primary">tmk</name>
    <name evidence="9" type="ORF">TDIS_0883</name>
</gene>
<evidence type="ECO:0000256" key="5">
    <source>
        <dbReference type="ARBA" id="ARBA00022801"/>
    </source>
</evidence>
<dbReference type="InterPro" id="IPR004948">
    <property type="entry name" value="Nuc-triphosphatase_THEP1"/>
</dbReference>
<dbReference type="PANTHER" id="PTHR43146:SF1">
    <property type="entry name" value="CANCER-RELATED NUCLEOSIDE-TRIPHOSPHATASE"/>
    <property type="match status" value="1"/>
</dbReference>
<dbReference type="CDD" id="cd01672">
    <property type="entry name" value="TMPK"/>
    <property type="match status" value="1"/>
</dbReference>
<keyword evidence="4 7" id="KW-0418">Kinase</keyword>
<feature type="domain" description="AAA+ ATPase" evidence="8">
    <location>
        <begin position="11"/>
        <end position="171"/>
    </location>
</feature>
<comment type="caution">
    <text evidence="9">The sequence shown here is derived from an EMBL/GenBank/DDBJ whole genome shotgun (WGS) entry which is preliminary data.</text>
</comment>
<dbReference type="InterPro" id="IPR027417">
    <property type="entry name" value="P-loop_NTPase"/>
</dbReference>
<dbReference type="InterPro" id="IPR018095">
    <property type="entry name" value="Thymidylate_kin_CS"/>
</dbReference>
<keyword evidence="5" id="KW-0378">Hydrolase</keyword>
<comment type="catalytic activity">
    <reaction evidence="7">
        <text>dTMP + ATP = dTDP + ADP</text>
        <dbReference type="Rhea" id="RHEA:13517"/>
        <dbReference type="ChEBI" id="CHEBI:30616"/>
        <dbReference type="ChEBI" id="CHEBI:58369"/>
        <dbReference type="ChEBI" id="CHEBI:63528"/>
        <dbReference type="ChEBI" id="CHEBI:456216"/>
        <dbReference type="EC" id="2.7.4.9"/>
    </reaction>
</comment>
<organism evidence="9 10">
    <name type="scientific">Thermosulfurimonas dismutans</name>
    <dbReference type="NCBI Taxonomy" id="999894"/>
    <lineage>
        <taxon>Bacteria</taxon>
        <taxon>Pseudomonadati</taxon>
        <taxon>Thermodesulfobacteriota</taxon>
        <taxon>Thermodesulfobacteria</taxon>
        <taxon>Thermodesulfobacteriales</taxon>
        <taxon>Thermodesulfobacteriaceae</taxon>
        <taxon>Thermosulfurimonas</taxon>
    </lineage>
</organism>
<evidence type="ECO:0000256" key="6">
    <source>
        <dbReference type="ARBA" id="ARBA00022840"/>
    </source>
</evidence>
<dbReference type="EMBL" id="LWLG01000004">
    <property type="protein sequence ID" value="OAQ20957.1"/>
    <property type="molecule type" value="Genomic_DNA"/>
</dbReference>